<name>H2KNF1_CLOSI</name>
<reference evidence="1" key="1">
    <citation type="journal article" date="2011" name="Genome Biol.">
        <title>The draft genome of the carcinogenic human liver fluke Clonorchis sinensis.</title>
        <authorList>
            <person name="Wang X."/>
            <person name="Chen W."/>
            <person name="Huang Y."/>
            <person name="Sun J."/>
            <person name="Men J."/>
            <person name="Liu H."/>
            <person name="Luo F."/>
            <person name="Guo L."/>
            <person name="Lv X."/>
            <person name="Deng C."/>
            <person name="Zhou C."/>
            <person name="Fan Y."/>
            <person name="Li X."/>
            <person name="Huang L."/>
            <person name="Hu Y."/>
            <person name="Liang C."/>
            <person name="Hu X."/>
            <person name="Xu J."/>
            <person name="Yu X."/>
        </authorList>
    </citation>
    <scope>NUCLEOTIDE SEQUENCE [LARGE SCALE GENOMIC DNA]</scope>
    <source>
        <strain evidence="1">Henan</strain>
    </source>
</reference>
<organism evidence="1 2">
    <name type="scientific">Clonorchis sinensis</name>
    <name type="common">Chinese liver fluke</name>
    <dbReference type="NCBI Taxonomy" id="79923"/>
    <lineage>
        <taxon>Eukaryota</taxon>
        <taxon>Metazoa</taxon>
        <taxon>Spiralia</taxon>
        <taxon>Lophotrochozoa</taxon>
        <taxon>Platyhelminthes</taxon>
        <taxon>Trematoda</taxon>
        <taxon>Digenea</taxon>
        <taxon>Opisthorchiida</taxon>
        <taxon>Opisthorchiata</taxon>
        <taxon>Opisthorchiidae</taxon>
        <taxon>Clonorchis</taxon>
    </lineage>
</organism>
<dbReference type="AlphaFoldDB" id="H2KNF1"/>
<dbReference type="Proteomes" id="UP000008909">
    <property type="component" value="Unassembled WGS sequence"/>
</dbReference>
<gene>
    <name evidence="1" type="ORF">CLF_100025</name>
</gene>
<evidence type="ECO:0000313" key="2">
    <source>
        <dbReference type="Proteomes" id="UP000008909"/>
    </source>
</evidence>
<protein>
    <submittedName>
        <fullName evidence="1">Uncharacterized protein</fullName>
    </submittedName>
</protein>
<reference key="2">
    <citation type="submission" date="2011-10" db="EMBL/GenBank/DDBJ databases">
        <title>The genome and transcriptome sequence of Clonorchis sinensis provide insights into the carcinogenic liver fluke.</title>
        <authorList>
            <person name="Wang X."/>
            <person name="Huang Y."/>
            <person name="Chen W."/>
            <person name="Liu H."/>
            <person name="Guo L."/>
            <person name="Chen Y."/>
            <person name="Luo F."/>
            <person name="Zhou W."/>
            <person name="Sun J."/>
            <person name="Mao Q."/>
            <person name="Liang P."/>
            <person name="Zhou C."/>
            <person name="Tian Y."/>
            <person name="Men J."/>
            <person name="Lv X."/>
            <person name="Huang L."/>
            <person name="Zhou J."/>
            <person name="Hu Y."/>
            <person name="Li R."/>
            <person name="Zhang F."/>
            <person name="Lei H."/>
            <person name="Li X."/>
            <person name="Hu X."/>
            <person name="Liang C."/>
            <person name="Xu J."/>
            <person name="Wu Z."/>
            <person name="Yu X."/>
        </authorList>
    </citation>
    <scope>NUCLEOTIDE SEQUENCE</scope>
    <source>
        <strain>Henan</strain>
    </source>
</reference>
<dbReference type="EMBL" id="DF142828">
    <property type="protein sequence ID" value="GAA33986.2"/>
    <property type="molecule type" value="Genomic_DNA"/>
</dbReference>
<proteinExistence type="predicted"/>
<keyword evidence="2" id="KW-1185">Reference proteome</keyword>
<evidence type="ECO:0000313" key="1">
    <source>
        <dbReference type="EMBL" id="GAA33986.2"/>
    </source>
</evidence>
<sequence>MIGAKSLIVKLGPGRLVQIPRQDRVLRKVAAVFLNEMTIESGEGDKDLERFTSQFYRLSLKRHRFRCYAACDTTLTLNSSASYSSRLGVVKDIVLIFEDEFESQAPMNNLNTVRKFLLWWLAVSRNSRASERAIFEHTSYGPARNITGTTGYFFREVDEARVNNLTVIMRKSWNGNRMPVKCSASTVNSVFNRGRKNIMQKPLLHRSGGLGIQDESVGVVDKIVHLNRCISFDGFAGDQITYRIGKTGPTFVRLPQQWRQCDVNVSVKSGVCIAMVQSILPQLIRGMRKLSAFEHRFLQLIGQPFLQPQVIINITVRNAEKISIQKTRKKNDLVEKHSQANSDLATKYETDYQQTQPRWPLLFGLRDSTGYINVHNNYIGYRHLLKSSVSGTTESQPLSDKYTVFTVEDDGDEVHVVNHCGRIP</sequence>
<accession>H2KNF1</accession>